<dbReference type="Proteomes" id="UP001209344">
    <property type="component" value="Unassembled WGS sequence"/>
</dbReference>
<comment type="caution">
    <text evidence="1">The sequence shown here is derived from an EMBL/GenBank/DDBJ whole genome shotgun (WGS) entry which is preliminary data.</text>
</comment>
<dbReference type="AlphaFoldDB" id="A0AAP3BCW1"/>
<proteinExistence type="predicted"/>
<dbReference type="RefSeq" id="WP_264966349.1">
    <property type="nucleotide sequence ID" value="NZ_JAPDVK010000003.1"/>
</dbReference>
<name>A0AAP3BCW1_9BACT</name>
<evidence type="ECO:0000313" key="1">
    <source>
        <dbReference type="EMBL" id="MCW4128640.1"/>
    </source>
</evidence>
<reference evidence="1" key="1">
    <citation type="submission" date="2022-11" db="EMBL/GenBank/DDBJ databases">
        <title>Genomic repertoires linked with pathogenic potency of arthritogenic Prevotella copri isolated from the gut of rheumatoid arthritis patients.</title>
        <authorList>
            <person name="Nii T."/>
            <person name="Maeda Y."/>
            <person name="Motooka D."/>
            <person name="Naito M."/>
            <person name="Matsumoto Y."/>
            <person name="Ogawa T."/>
            <person name="Oguro-Igashira E."/>
            <person name="Kishikawa T."/>
            <person name="Yamashita M."/>
            <person name="Koizumi S."/>
            <person name="Kurakawa T."/>
            <person name="Okumura R."/>
            <person name="Kayama H."/>
            <person name="Murakami M."/>
            <person name="Sakaguchi T."/>
            <person name="Das B."/>
            <person name="Nakamura S."/>
            <person name="Okada Y."/>
            <person name="Kumanogoh A."/>
            <person name="Takeda K."/>
        </authorList>
    </citation>
    <scope>NUCLEOTIDE SEQUENCE</scope>
    <source>
        <strain evidence="1">F3-75</strain>
    </source>
</reference>
<dbReference type="EMBL" id="JAPDVK010000003">
    <property type="protein sequence ID" value="MCW4128640.1"/>
    <property type="molecule type" value="Genomic_DNA"/>
</dbReference>
<protein>
    <submittedName>
        <fullName evidence="1">Uncharacterized protein</fullName>
    </submittedName>
</protein>
<accession>A0AAP3BCW1</accession>
<organism evidence="1 2">
    <name type="scientific">Segatella copri</name>
    <dbReference type="NCBI Taxonomy" id="165179"/>
    <lineage>
        <taxon>Bacteria</taxon>
        <taxon>Pseudomonadati</taxon>
        <taxon>Bacteroidota</taxon>
        <taxon>Bacteroidia</taxon>
        <taxon>Bacteroidales</taxon>
        <taxon>Prevotellaceae</taxon>
        <taxon>Segatella</taxon>
    </lineage>
</organism>
<evidence type="ECO:0000313" key="2">
    <source>
        <dbReference type="Proteomes" id="UP001209344"/>
    </source>
</evidence>
<dbReference type="Gene3D" id="3.40.50.1460">
    <property type="match status" value="1"/>
</dbReference>
<sequence>MVVFTAAQGDETAYPYKERSHGLFTYYLLKKLQETKGNVTLGELGDYIQTQVKRQSVVTNGKLQSPAILTAPKLGNNWKNWKLK</sequence>
<gene>
    <name evidence="1" type="ORF">ONT16_10325</name>
</gene>